<feature type="binding site" evidence="10">
    <location>
        <begin position="13"/>
        <end position="15"/>
    </location>
    <ligand>
        <name>UDP-N-acetyl-alpha-D-glucosamine</name>
        <dbReference type="ChEBI" id="CHEBI:57705"/>
    </ligand>
</feature>
<dbReference type="PANTHER" id="PTHR21015">
    <property type="entry name" value="UDP-N-ACETYLGLUCOSAMINE--N-ACETYLMURAMYL-(PENTAPEPTIDE) PYROPHOSPHORYL-UNDECAPRENOL N-ACETYLGLUCOSAMINE TRANSFERASE 1"/>
    <property type="match status" value="1"/>
</dbReference>
<keyword evidence="9 10" id="KW-0961">Cell wall biogenesis/degradation</keyword>
<comment type="similarity">
    <text evidence="10">Belongs to the glycosyltransferase 28 family. MurG subfamily.</text>
</comment>
<evidence type="ECO:0000256" key="1">
    <source>
        <dbReference type="ARBA" id="ARBA00022475"/>
    </source>
</evidence>
<evidence type="ECO:0000259" key="12">
    <source>
        <dbReference type="Pfam" id="PF04101"/>
    </source>
</evidence>
<dbReference type="RefSeq" id="WP_406769282.1">
    <property type="nucleotide sequence ID" value="NZ_JBJHZZ010000003.1"/>
</dbReference>
<dbReference type="SUPFAM" id="SSF53756">
    <property type="entry name" value="UDP-Glycosyltransferase/glycogen phosphorylase"/>
    <property type="match status" value="1"/>
</dbReference>
<comment type="subcellular location">
    <subcellularLocation>
        <location evidence="10">Cell membrane</location>
        <topology evidence="10">Peripheral membrane protein</topology>
        <orientation evidence="10">Cytoplasmic side</orientation>
    </subcellularLocation>
</comment>
<comment type="caution">
    <text evidence="13">The sequence shown here is derived from an EMBL/GenBank/DDBJ whole genome shotgun (WGS) entry which is preliminary data.</text>
</comment>
<keyword evidence="8 10" id="KW-0131">Cell cycle</keyword>
<evidence type="ECO:0000256" key="6">
    <source>
        <dbReference type="ARBA" id="ARBA00022984"/>
    </source>
</evidence>
<dbReference type="InterPro" id="IPR007235">
    <property type="entry name" value="Glyco_trans_28_C"/>
</dbReference>
<evidence type="ECO:0000256" key="8">
    <source>
        <dbReference type="ARBA" id="ARBA00023306"/>
    </source>
</evidence>
<dbReference type="InterPro" id="IPR006009">
    <property type="entry name" value="GlcNAc_MurG"/>
</dbReference>
<evidence type="ECO:0000256" key="10">
    <source>
        <dbReference type="HAMAP-Rule" id="MF_00033"/>
    </source>
</evidence>
<dbReference type="Pfam" id="PF04101">
    <property type="entry name" value="Glyco_tran_28_C"/>
    <property type="match status" value="1"/>
</dbReference>
<evidence type="ECO:0000256" key="3">
    <source>
        <dbReference type="ARBA" id="ARBA00022676"/>
    </source>
</evidence>
<keyword evidence="7 10" id="KW-0472">Membrane</keyword>
<evidence type="ECO:0000256" key="4">
    <source>
        <dbReference type="ARBA" id="ARBA00022679"/>
    </source>
</evidence>
<evidence type="ECO:0000259" key="11">
    <source>
        <dbReference type="Pfam" id="PF03033"/>
    </source>
</evidence>
<comment type="catalytic activity">
    <reaction evidence="10">
        <text>di-trans,octa-cis-undecaprenyl diphospho-N-acetyl-alpha-D-muramoyl-L-alanyl-D-glutamyl-meso-2,6-diaminopimeloyl-D-alanyl-D-alanine + UDP-N-acetyl-alpha-D-glucosamine = di-trans,octa-cis-undecaprenyl diphospho-[N-acetyl-alpha-D-glucosaminyl-(1-&gt;4)]-N-acetyl-alpha-D-muramoyl-L-alanyl-D-glutamyl-meso-2,6-diaminopimeloyl-D-alanyl-D-alanine + UDP + H(+)</text>
        <dbReference type="Rhea" id="RHEA:31227"/>
        <dbReference type="ChEBI" id="CHEBI:15378"/>
        <dbReference type="ChEBI" id="CHEBI:57705"/>
        <dbReference type="ChEBI" id="CHEBI:58223"/>
        <dbReference type="ChEBI" id="CHEBI:61387"/>
        <dbReference type="ChEBI" id="CHEBI:61388"/>
        <dbReference type="EC" id="2.4.1.227"/>
    </reaction>
</comment>
<keyword evidence="3 10" id="KW-0328">Glycosyltransferase</keyword>
<organism evidence="13 14">
    <name type="scientific">Candidatus Clostridium stratigraminis</name>
    <dbReference type="NCBI Taxonomy" id="3381661"/>
    <lineage>
        <taxon>Bacteria</taxon>
        <taxon>Bacillati</taxon>
        <taxon>Bacillota</taxon>
        <taxon>Clostridia</taxon>
        <taxon>Eubacteriales</taxon>
        <taxon>Clostridiaceae</taxon>
        <taxon>Clostridium</taxon>
    </lineage>
</organism>
<keyword evidence="4 10" id="KW-0808">Transferase</keyword>
<feature type="domain" description="Glycosyl transferase family 28 C-terminal" evidence="12">
    <location>
        <begin position="190"/>
        <end position="347"/>
    </location>
</feature>
<dbReference type="Gene3D" id="3.40.50.2000">
    <property type="entry name" value="Glycogen Phosphorylase B"/>
    <property type="match status" value="2"/>
</dbReference>
<comment type="function">
    <text evidence="10">Cell wall formation. Catalyzes the transfer of a GlcNAc subunit on undecaprenyl-pyrophosphoryl-MurNAc-pentapeptide (lipid intermediate I) to form undecaprenyl-pyrophosphoryl-MurNAc-(pentapeptide)GlcNAc (lipid intermediate II).</text>
</comment>
<sequence>MSSKRIIMTGGGSAGHVTPNLALIPKLKELGYEVQYIGTKEGIERRIIEENNIEYHSISSGKLRRYFDIKNFTDPFKVIKGIFEAYDIIKRQKPNIIFSKGGFVAVPVVLGAYLNKIPVIAHESDITPGLANKLSAPYCTKICVTFPESVNKIGKKKVVLTGTPIRKELLEGSRIKGLKLCNFSNEKPILFIMGGSLGSKNINDLIRRNLNDLLLSFNILHICGKGNIDNNYKAIENYRQFEYVNEDLPHLMAASDIIVSRAGANSIFEFLAIKKPNLLIPLSSKSSRGDQILNAESFEKNGFSLVIKEENLKDELFIKKIYELNSNKNKYINNMSQSNLSNAVDLIVKVIDTASL</sequence>
<comment type="caution">
    <text evidence="10">Lacks conserved residue(s) required for the propagation of feature annotation.</text>
</comment>
<dbReference type="Proteomes" id="UP001623591">
    <property type="component" value="Unassembled WGS sequence"/>
</dbReference>
<gene>
    <name evidence="10" type="primary">murG</name>
    <name evidence="13" type="ORF">ACJDUG_07515</name>
</gene>
<dbReference type="EMBL" id="JBJHZZ010000003">
    <property type="protein sequence ID" value="MFL0246814.1"/>
    <property type="molecule type" value="Genomic_DNA"/>
</dbReference>
<accession>A0ABW8T2Q9</accession>
<comment type="pathway">
    <text evidence="10">Cell wall biogenesis; peptidoglycan biosynthesis.</text>
</comment>
<evidence type="ECO:0000256" key="2">
    <source>
        <dbReference type="ARBA" id="ARBA00022618"/>
    </source>
</evidence>
<keyword evidence="2 10" id="KW-0132">Cell division</keyword>
<proteinExistence type="inferred from homology"/>
<evidence type="ECO:0000313" key="14">
    <source>
        <dbReference type="Proteomes" id="UP001623591"/>
    </source>
</evidence>
<reference evidence="13 14" key="1">
    <citation type="submission" date="2024-11" db="EMBL/GenBank/DDBJ databases">
        <authorList>
            <person name="Heng Y.C."/>
            <person name="Lim A.C.H."/>
            <person name="Lee J.K.Y."/>
            <person name="Kittelmann S."/>
        </authorList>
    </citation>
    <scope>NUCLEOTIDE SEQUENCE [LARGE SCALE GENOMIC DNA]</scope>
    <source>
        <strain evidence="13 14">WILCCON 0185</strain>
    </source>
</reference>
<feature type="binding site" evidence="10">
    <location>
        <position position="196"/>
    </location>
    <ligand>
        <name>UDP-N-acetyl-alpha-D-glucosamine</name>
        <dbReference type="ChEBI" id="CHEBI:57705"/>
    </ligand>
</feature>
<evidence type="ECO:0000313" key="13">
    <source>
        <dbReference type="EMBL" id="MFL0246814.1"/>
    </source>
</evidence>
<dbReference type="NCBIfam" id="NF009102">
    <property type="entry name" value="PRK12446.1"/>
    <property type="match status" value="1"/>
</dbReference>
<name>A0ABW8T2Q9_9CLOT</name>
<feature type="binding site" evidence="10">
    <location>
        <position position="291"/>
    </location>
    <ligand>
        <name>UDP-N-acetyl-alpha-D-glucosamine</name>
        <dbReference type="ChEBI" id="CHEBI:57705"/>
    </ligand>
</feature>
<dbReference type="EC" id="2.4.1.227" evidence="10"/>
<dbReference type="InterPro" id="IPR004276">
    <property type="entry name" value="GlycoTrans_28_N"/>
</dbReference>
<dbReference type="PANTHER" id="PTHR21015:SF27">
    <property type="entry name" value="UDP-N-ACETYLGLUCOSAMINE--N-ACETYLMURAMYL-(PENTAPEPTIDE) PYROPHOSPHORYL-UNDECAPRENOL N-ACETYLGLUCOSAMINE TRANSFERASE"/>
    <property type="match status" value="1"/>
</dbReference>
<feature type="binding site" evidence="10">
    <location>
        <position position="166"/>
    </location>
    <ligand>
        <name>UDP-N-acetyl-alpha-D-glucosamine</name>
        <dbReference type="ChEBI" id="CHEBI:57705"/>
    </ligand>
</feature>
<dbReference type="Pfam" id="PF03033">
    <property type="entry name" value="Glyco_transf_28"/>
    <property type="match status" value="1"/>
</dbReference>
<keyword evidence="14" id="KW-1185">Reference proteome</keyword>
<dbReference type="NCBIfam" id="TIGR01133">
    <property type="entry name" value="murG"/>
    <property type="match status" value="1"/>
</dbReference>
<evidence type="ECO:0000256" key="9">
    <source>
        <dbReference type="ARBA" id="ARBA00023316"/>
    </source>
</evidence>
<dbReference type="HAMAP" id="MF_00033">
    <property type="entry name" value="MurG"/>
    <property type="match status" value="1"/>
</dbReference>
<evidence type="ECO:0000256" key="7">
    <source>
        <dbReference type="ARBA" id="ARBA00023136"/>
    </source>
</evidence>
<keyword evidence="1 10" id="KW-1003">Cell membrane</keyword>
<dbReference type="CDD" id="cd03785">
    <property type="entry name" value="GT28_MurG"/>
    <property type="match status" value="1"/>
</dbReference>
<feature type="domain" description="Glycosyltransferase family 28 N-terminal" evidence="11">
    <location>
        <begin position="6"/>
        <end position="143"/>
    </location>
</feature>
<keyword evidence="5 10" id="KW-0133">Cell shape</keyword>
<protein>
    <recommendedName>
        <fullName evidence="10">UDP-N-acetylglucosamine--N-acetylmuramyl-(pentapeptide) pyrophosphoryl-undecaprenol N-acetylglucosamine transferase</fullName>
        <ecNumber evidence="10">2.4.1.227</ecNumber>
    </recommendedName>
    <alternativeName>
        <fullName evidence="10">Undecaprenyl-PP-MurNAc-pentapeptide-UDPGlcNAc GlcNAc transferase</fullName>
    </alternativeName>
</protein>
<keyword evidence="6 10" id="KW-0573">Peptidoglycan synthesis</keyword>
<evidence type="ECO:0000256" key="5">
    <source>
        <dbReference type="ARBA" id="ARBA00022960"/>
    </source>
</evidence>